<evidence type="ECO:0000256" key="3">
    <source>
        <dbReference type="ARBA" id="ARBA00022840"/>
    </source>
</evidence>
<name>A0AAV6G9T8_9TELE</name>
<keyword evidence="6" id="KW-1185">Reference proteome</keyword>
<dbReference type="GO" id="GO:0016197">
    <property type="term" value="P:endosomal transport"/>
    <property type="evidence" value="ECO:0007669"/>
    <property type="project" value="TreeGrafter"/>
</dbReference>
<organism evidence="5 6">
    <name type="scientific">Alosa alosa</name>
    <name type="common">allis shad</name>
    <dbReference type="NCBI Taxonomy" id="278164"/>
    <lineage>
        <taxon>Eukaryota</taxon>
        <taxon>Metazoa</taxon>
        <taxon>Chordata</taxon>
        <taxon>Craniata</taxon>
        <taxon>Vertebrata</taxon>
        <taxon>Euteleostomi</taxon>
        <taxon>Actinopterygii</taxon>
        <taxon>Neopterygii</taxon>
        <taxon>Teleostei</taxon>
        <taxon>Clupei</taxon>
        <taxon>Clupeiformes</taxon>
        <taxon>Clupeoidei</taxon>
        <taxon>Clupeidae</taxon>
        <taxon>Alosa</taxon>
    </lineage>
</organism>
<evidence type="ECO:0000259" key="4">
    <source>
        <dbReference type="SMART" id="SM00382"/>
    </source>
</evidence>
<dbReference type="Pfam" id="PF00004">
    <property type="entry name" value="AAA"/>
    <property type="match status" value="1"/>
</dbReference>
<feature type="domain" description="AAA+ ATPase" evidence="4">
    <location>
        <begin position="35"/>
        <end position="184"/>
    </location>
</feature>
<sequence>MGSPCVTLDDIAGLEEAKETLQEAVRQHLTGVGTQPRSVLLYGAPGTGKTLLLRAIEGEVASSQFYRVSSYDLVSRWLGQNQELVRELFVRACTHQPSVVCLDDVEGFCGAEGEAPREAARKELLLQMQGALQNNAGLLVLGATAVPWRLDCEVTRSFEHHVCIPMPGDRSRALIFKQQLKGVLNSLTEADFTSLALRTDGFTGADISILVRDALLQPVRRLQRATHFRRVRGRRYNQATEEDDLLTPCCPGDAGAIEMTWEEVVDLAEPIIFMGDLLKSFENTKPSVDQGYLEKIQRFTEEVQSSM</sequence>
<evidence type="ECO:0000256" key="1">
    <source>
        <dbReference type="ARBA" id="ARBA00006914"/>
    </source>
</evidence>
<reference evidence="5" key="1">
    <citation type="submission" date="2020-10" db="EMBL/GenBank/DDBJ databases">
        <title>Chromosome-scale genome assembly of the Allis shad, Alosa alosa.</title>
        <authorList>
            <person name="Margot Z."/>
            <person name="Christophe K."/>
            <person name="Cabau C."/>
            <person name="Louis A."/>
            <person name="Berthelot C."/>
            <person name="Parey E."/>
            <person name="Roest Crollius H."/>
            <person name="Montfort J."/>
            <person name="Robinson-Rechavi M."/>
            <person name="Bucao C."/>
            <person name="Bouchez O."/>
            <person name="Gislard M."/>
            <person name="Lluch J."/>
            <person name="Milhes M."/>
            <person name="Lampietro C."/>
            <person name="Lopez Roques C."/>
            <person name="Donnadieu C."/>
            <person name="Braasch I."/>
            <person name="Desvignes T."/>
            <person name="Postlethwait J."/>
            <person name="Bobe J."/>
            <person name="Guiguen Y."/>
        </authorList>
    </citation>
    <scope>NUCLEOTIDE SEQUENCE</scope>
    <source>
        <strain evidence="5">M-15738</strain>
        <tissue evidence="5">Blood</tissue>
    </source>
</reference>
<comment type="similarity">
    <text evidence="1">Belongs to the AAA ATPase family.</text>
</comment>
<proteinExistence type="inferred from homology"/>
<dbReference type="Pfam" id="PF09336">
    <property type="entry name" value="Vps4_C"/>
    <property type="match status" value="1"/>
</dbReference>
<dbReference type="GO" id="GO:0016887">
    <property type="term" value="F:ATP hydrolysis activity"/>
    <property type="evidence" value="ECO:0007669"/>
    <property type="project" value="InterPro"/>
</dbReference>
<dbReference type="InterPro" id="IPR015415">
    <property type="entry name" value="Spast_Vps4_C"/>
</dbReference>
<dbReference type="AlphaFoldDB" id="A0AAV6G9T8"/>
<dbReference type="SMART" id="SM00382">
    <property type="entry name" value="AAA"/>
    <property type="match status" value="1"/>
</dbReference>
<accession>A0AAV6G9T8</accession>
<evidence type="ECO:0000313" key="5">
    <source>
        <dbReference type="EMBL" id="KAG5270291.1"/>
    </source>
</evidence>
<comment type="caution">
    <text evidence="5">The sequence shown here is derived from an EMBL/GenBank/DDBJ whole genome shotgun (WGS) entry which is preliminary data.</text>
</comment>
<dbReference type="EMBL" id="JADWDJ010000014">
    <property type="protein sequence ID" value="KAG5270291.1"/>
    <property type="molecule type" value="Genomic_DNA"/>
</dbReference>
<evidence type="ECO:0000256" key="2">
    <source>
        <dbReference type="ARBA" id="ARBA00022741"/>
    </source>
</evidence>
<dbReference type="PANTHER" id="PTHR23074">
    <property type="entry name" value="AAA DOMAIN-CONTAINING"/>
    <property type="match status" value="1"/>
</dbReference>
<dbReference type="Gene3D" id="1.10.8.60">
    <property type="match status" value="1"/>
</dbReference>
<dbReference type="Pfam" id="PF17862">
    <property type="entry name" value="AAA_lid_3"/>
    <property type="match status" value="1"/>
</dbReference>
<dbReference type="InterPro" id="IPR041569">
    <property type="entry name" value="AAA_lid_3"/>
</dbReference>
<evidence type="ECO:0000313" key="6">
    <source>
        <dbReference type="Proteomes" id="UP000823561"/>
    </source>
</evidence>
<dbReference type="Proteomes" id="UP000823561">
    <property type="component" value="Chromosome 14"/>
</dbReference>
<dbReference type="Gene3D" id="3.40.50.300">
    <property type="entry name" value="P-loop containing nucleotide triphosphate hydrolases"/>
    <property type="match status" value="1"/>
</dbReference>
<keyword evidence="2" id="KW-0547">Nucleotide-binding</keyword>
<keyword evidence="3" id="KW-0067">ATP-binding</keyword>
<dbReference type="GO" id="GO:0005524">
    <property type="term" value="F:ATP binding"/>
    <property type="evidence" value="ECO:0007669"/>
    <property type="project" value="UniProtKB-KW"/>
</dbReference>
<dbReference type="SUPFAM" id="SSF52540">
    <property type="entry name" value="P-loop containing nucleoside triphosphate hydrolases"/>
    <property type="match status" value="1"/>
</dbReference>
<dbReference type="FunFam" id="1.10.8.60:FF:000015">
    <property type="entry name" value="vacuolar protein sorting-associated protein 4A"/>
    <property type="match status" value="1"/>
</dbReference>
<dbReference type="GO" id="GO:0007033">
    <property type="term" value="P:vacuole organization"/>
    <property type="evidence" value="ECO:0007669"/>
    <property type="project" value="TreeGrafter"/>
</dbReference>
<dbReference type="PANTHER" id="PTHR23074:SF72">
    <property type="entry name" value="VACUOLAR PROTEIN SORTING-ASSOCIATED PROTEIN 4B"/>
    <property type="match status" value="1"/>
</dbReference>
<dbReference type="InterPro" id="IPR003593">
    <property type="entry name" value="AAA+_ATPase"/>
</dbReference>
<dbReference type="InterPro" id="IPR003959">
    <property type="entry name" value="ATPase_AAA_core"/>
</dbReference>
<gene>
    <name evidence="5" type="ORF">AALO_G00190980</name>
</gene>
<dbReference type="InterPro" id="IPR027417">
    <property type="entry name" value="P-loop_NTPase"/>
</dbReference>
<dbReference type="InterPro" id="IPR050304">
    <property type="entry name" value="MT-severing_AAA_ATPase"/>
</dbReference>
<protein>
    <recommendedName>
        <fullName evidence="4">AAA+ ATPase domain-containing protein</fullName>
    </recommendedName>
</protein>